<dbReference type="Pfam" id="PF07929">
    <property type="entry name" value="PRiA4_ORF3"/>
    <property type="match status" value="1"/>
</dbReference>
<dbReference type="EMBL" id="VNIM01000137">
    <property type="protein sequence ID" value="TVV70185.1"/>
    <property type="molecule type" value="Genomic_DNA"/>
</dbReference>
<dbReference type="OrthoDB" id="9816539at2"/>
<gene>
    <name evidence="2" type="ORF">FOY91_19700</name>
</gene>
<name>A0A558QST0_9SPHN</name>
<keyword evidence="3" id="KW-1185">Reference proteome</keyword>
<proteinExistence type="predicted"/>
<dbReference type="Gene3D" id="3.10.290.30">
    <property type="entry name" value="MM3350-like"/>
    <property type="match status" value="1"/>
</dbReference>
<dbReference type="PANTHER" id="PTHR41878:SF1">
    <property type="entry name" value="TNPR PROTEIN"/>
    <property type="match status" value="1"/>
</dbReference>
<dbReference type="AlphaFoldDB" id="A0A558QST0"/>
<dbReference type="PANTHER" id="PTHR41878">
    <property type="entry name" value="LEXA REPRESSOR-RELATED"/>
    <property type="match status" value="1"/>
</dbReference>
<evidence type="ECO:0000313" key="2">
    <source>
        <dbReference type="EMBL" id="TVV70185.1"/>
    </source>
</evidence>
<comment type="caution">
    <text evidence="2">The sequence shown here is derived from an EMBL/GenBank/DDBJ whole genome shotgun (WGS) entry which is preliminary data.</text>
</comment>
<reference evidence="2 3" key="1">
    <citation type="submission" date="2019-07" db="EMBL/GenBank/DDBJ databases">
        <title>Sphingomonas solaris sp. nov., isolated from a solar panel from Boston, Massachusetts.</title>
        <authorList>
            <person name="Tanner K."/>
            <person name="Pascual J."/>
            <person name="Mancuso C."/>
            <person name="Pereto J."/>
            <person name="Khalil A."/>
            <person name="Vilanova C."/>
        </authorList>
    </citation>
    <scope>NUCLEOTIDE SEQUENCE [LARGE SCALE GENOMIC DNA]</scope>
    <source>
        <strain evidence="2 3">R4DWN</strain>
    </source>
</reference>
<dbReference type="InterPro" id="IPR024047">
    <property type="entry name" value="MM3350-like_sf"/>
</dbReference>
<dbReference type="Proteomes" id="UP000318681">
    <property type="component" value="Unassembled WGS sequence"/>
</dbReference>
<accession>A0A558QST0</accession>
<dbReference type="InterPro" id="IPR012912">
    <property type="entry name" value="Plasmid_pRiA4b_Orf3-like"/>
</dbReference>
<evidence type="ECO:0000259" key="1">
    <source>
        <dbReference type="Pfam" id="PF07929"/>
    </source>
</evidence>
<protein>
    <submittedName>
        <fullName evidence="2">Plasmid pRiA4b ORF-3 family protein</fullName>
    </submittedName>
</protein>
<organism evidence="2 3">
    <name type="scientific">Alterirhizorhabdus solaris</name>
    <dbReference type="NCBI Taxonomy" id="2529389"/>
    <lineage>
        <taxon>Bacteria</taxon>
        <taxon>Pseudomonadati</taxon>
        <taxon>Pseudomonadota</taxon>
        <taxon>Alphaproteobacteria</taxon>
        <taxon>Sphingomonadales</taxon>
        <taxon>Rhizorhabdaceae</taxon>
        <taxon>Alterirhizorhabdus</taxon>
    </lineage>
</organism>
<sequence>MSAETIARLHIVLSGIEPVIWRRVDVPVTASLKMLHDIVQTAMGWENYHLWHFEAGGLRHGLLNPMWPDSGMAAATNVKLAALRDRGIRELLYTYDNLSIARRSIAVWSSTVPSARTIEHLAAKSGEPSSM</sequence>
<feature type="domain" description="Plasmid pRiA4b Orf3-like" evidence="1">
    <location>
        <begin position="6"/>
        <end position="96"/>
    </location>
</feature>
<dbReference type="SUPFAM" id="SSF159941">
    <property type="entry name" value="MM3350-like"/>
    <property type="match status" value="1"/>
</dbReference>
<evidence type="ECO:0000313" key="3">
    <source>
        <dbReference type="Proteomes" id="UP000318681"/>
    </source>
</evidence>